<evidence type="ECO:0000259" key="8">
    <source>
        <dbReference type="PROSITE" id="PS51372"/>
    </source>
</evidence>
<dbReference type="Pfam" id="PF00359">
    <property type="entry name" value="PTS_EIIA_2"/>
    <property type="match status" value="1"/>
</dbReference>
<proteinExistence type="predicted"/>
<dbReference type="PROSITE" id="PS00676">
    <property type="entry name" value="SIGMA54_INTERACT_2"/>
    <property type="match status" value="1"/>
</dbReference>
<dbReference type="GO" id="GO:0016740">
    <property type="term" value="F:transferase activity"/>
    <property type="evidence" value="ECO:0007669"/>
    <property type="project" value="UniProtKB-KW"/>
</dbReference>
<dbReference type="Gene3D" id="3.40.930.10">
    <property type="entry name" value="Mannitol-specific EII, Chain A"/>
    <property type="match status" value="1"/>
</dbReference>
<dbReference type="PANTHER" id="PTHR32071">
    <property type="entry name" value="TRANSCRIPTIONAL REGULATORY PROTEIN"/>
    <property type="match status" value="1"/>
</dbReference>
<dbReference type="Gene3D" id="3.40.50.510">
    <property type="entry name" value="Phosphotransferase system, mannose-type IIA component"/>
    <property type="match status" value="1"/>
</dbReference>
<dbReference type="GO" id="GO:0003677">
    <property type="term" value="F:DNA binding"/>
    <property type="evidence" value="ECO:0007669"/>
    <property type="project" value="UniProtKB-KW"/>
</dbReference>
<dbReference type="PROSITE" id="PS50045">
    <property type="entry name" value="SIGMA54_INTERACT_4"/>
    <property type="match status" value="1"/>
</dbReference>
<dbReference type="GO" id="GO:0006355">
    <property type="term" value="P:regulation of DNA-templated transcription"/>
    <property type="evidence" value="ECO:0007669"/>
    <property type="project" value="InterPro"/>
</dbReference>
<dbReference type="EMBL" id="FUZT01000003">
    <property type="protein sequence ID" value="SKC54734.1"/>
    <property type="molecule type" value="Genomic_DNA"/>
</dbReference>
<dbReference type="PROSITE" id="PS51372">
    <property type="entry name" value="PRD_2"/>
    <property type="match status" value="1"/>
</dbReference>
<feature type="domain" description="PRD" evidence="8">
    <location>
        <begin position="475"/>
        <end position="582"/>
    </location>
</feature>
<dbReference type="GO" id="GO:0005524">
    <property type="term" value="F:ATP binding"/>
    <property type="evidence" value="ECO:0007669"/>
    <property type="project" value="UniProtKB-KW"/>
</dbReference>
<evidence type="ECO:0000259" key="7">
    <source>
        <dbReference type="PROSITE" id="PS51096"/>
    </source>
</evidence>
<dbReference type="Proteomes" id="UP000190285">
    <property type="component" value="Unassembled WGS sequence"/>
</dbReference>
<dbReference type="GO" id="GO:0009401">
    <property type="term" value="P:phosphoenolpyruvate-dependent sugar phosphotransferase system"/>
    <property type="evidence" value="ECO:0007669"/>
    <property type="project" value="InterPro"/>
</dbReference>
<dbReference type="SUPFAM" id="SSF53062">
    <property type="entry name" value="PTS system fructose IIA component-like"/>
    <property type="match status" value="1"/>
</dbReference>
<dbReference type="InterPro" id="IPR003593">
    <property type="entry name" value="AAA+_ATPase"/>
</dbReference>
<feature type="domain" description="PTS EIIA type-2" evidence="6">
    <location>
        <begin position="834"/>
        <end position="974"/>
    </location>
</feature>
<dbReference type="InterPro" id="IPR036634">
    <property type="entry name" value="PRD_sf"/>
</dbReference>
<dbReference type="SMART" id="SM00382">
    <property type="entry name" value="AAA"/>
    <property type="match status" value="1"/>
</dbReference>
<evidence type="ECO:0000256" key="4">
    <source>
        <dbReference type="SAM" id="Coils"/>
    </source>
</evidence>
<dbReference type="CDD" id="cd00009">
    <property type="entry name" value="AAA"/>
    <property type="match status" value="1"/>
</dbReference>
<dbReference type="Gene3D" id="3.40.50.300">
    <property type="entry name" value="P-loop containing nucleotide triphosphate hydrolases"/>
    <property type="match status" value="1"/>
</dbReference>
<dbReference type="PROSITE" id="PS51096">
    <property type="entry name" value="PTS_EIIA_TYPE_4"/>
    <property type="match status" value="1"/>
</dbReference>
<dbReference type="STRING" id="36842.SAMN02194393_01324"/>
<dbReference type="SUPFAM" id="SSF52540">
    <property type="entry name" value="P-loop containing nucleoside triphosphate hydrolases"/>
    <property type="match status" value="1"/>
</dbReference>
<evidence type="ECO:0000313" key="9">
    <source>
        <dbReference type="EMBL" id="SKC54734.1"/>
    </source>
</evidence>
<dbReference type="InterPro" id="IPR011608">
    <property type="entry name" value="PRD"/>
</dbReference>
<evidence type="ECO:0000313" key="10">
    <source>
        <dbReference type="Proteomes" id="UP000190285"/>
    </source>
</evidence>
<dbReference type="InterPro" id="IPR002178">
    <property type="entry name" value="PTS_EIIA_type-2_dom"/>
</dbReference>
<reference evidence="9 10" key="1">
    <citation type="submission" date="2017-02" db="EMBL/GenBank/DDBJ databases">
        <authorList>
            <person name="Peterson S.W."/>
        </authorList>
    </citation>
    <scope>NUCLEOTIDE SEQUENCE [LARGE SCALE GENOMIC DNA]</scope>
    <source>
        <strain evidence="9 10">M1</strain>
    </source>
</reference>
<dbReference type="RefSeq" id="WP_170917306.1">
    <property type="nucleotide sequence ID" value="NZ_FUZT01000003.1"/>
</dbReference>
<name>A0A1T5JTP5_9FIRM</name>
<dbReference type="SUPFAM" id="SSF63520">
    <property type="entry name" value="PTS-regulatory domain, PRD"/>
    <property type="match status" value="1"/>
</dbReference>
<keyword evidence="3" id="KW-0067">ATP-binding</keyword>
<dbReference type="Gene3D" id="1.10.1790.10">
    <property type="entry name" value="PRD domain"/>
    <property type="match status" value="1"/>
</dbReference>
<organism evidence="9 10">
    <name type="scientific">Maledivibacter halophilus</name>
    <dbReference type="NCBI Taxonomy" id="36842"/>
    <lineage>
        <taxon>Bacteria</taxon>
        <taxon>Bacillati</taxon>
        <taxon>Bacillota</taxon>
        <taxon>Clostridia</taxon>
        <taxon>Peptostreptococcales</taxon>
        <taxon>Caminicellaceae</taxon>
        <taxon>Maledivibacter</taxon>
    </lineage>
</organism>
<dbReference type="Pfam" id="PF00158">
    <property type="entry name" value="Sigma54_activat"/>
    <property type="match status" value="1"/>
</dbReference>
<dbReference type="InterPro" id="IPR004701">
    <property type="entry name" value="PTS_EIIA_man-typ"/>
</dbReference>
<feature type="coiled-coil region" evidence="4">
    <location>
        <begin position="436"/>
        <end position="463"/>
    </location>
</feature>
<accession>A0A1T5JTP5</accession>
<gene>
    <name evidence="9" type="ORF">SAMN02194393_01324</name>
</gene>
<dbReference type="InterPro" id="IPR025943">
    <property type="entry name" value="Sigma_54_int_dom_ATP-bd_2"/>
</dbReference>
<dbReference type="InterPro" id="IPR027417">
    <property type="entry name" value="P-loop_NTPase"/>
</dbReference>
<protein>
    <submittedName>
        <fullName evidence="9">Transcriptional regulator containing an AAA-type ATPase domain and a DNA-binding domain</fullName>
    </submittedName>
</protein>
<keyword evidence="1" id="KW-0808">Transferase</keyword>
<dbReference type="CDD" id="cd00211">
    <property type="entry name" value="PTS_IIA_fru"/>
    <property type="match status" value="1"/>
</dbReference>
<keyword evidence="2" id="KW-0547">Nucleotide-binding</keyword>
<keyword evidence="9" id="KW-0238">DNA-binding</keyword>
<dbReference type="InterPro" id="IPR016152">
    <property type="entry name" value="PTrfase/Anion_transptr"/>
</dbReference>
<evidence type="ECO:0000259" key="5">
    <source>
        <dbReference type="PROSITE" id="PS50045"/>
    </source>
</evidence>
<keyword evidence="4" id="KW-0175">Coiled coil</keyword>
<keyword evidence="10" id="KW-1185">Reference proteome</keyword>
<dbReference type="InterPro" id="IPR036662">
    <property type="entry name" value="PTS_EIIA_man-typ_sf"/>
</dbReference>
<dbReference type="Pfam" id="PF00874">
    <property type="entry name" value="PRD"/>
    <property type="match status" value="1"/>
</dbReference>
<dbReference type="Pfam" id="PF03610">
    <property type="entry name" value="EIIA-man"/>
    <property type="match status" value="1"/>
</dbReference>
<evidence type="ECO:0000256" key="3">
    <source>
        <dbReference type="ARBA" id="ARBA00022840"/>
    </source>
</evidence>
<evidence type="ECO:0000256" key="2">
    <source>
        <dbReference type="ARBA" id="ARBA00022741"/>
    </source>
</evidence>
<evidence type="ECO:0000259" key="6">
    <source>
        <dbReference type="PROSITE" id="PS51094"/>
    </source>
</evidence>
<evidence type="ECO:0000256" key="1">
    <source>
        <dbReference type="ARBA" id="ARBA00022679"/>
    </source>
</evidence>
<sequence>MISDLLSIIQREDKRNPMKDDELAKILDTNREKINLLRQENNIPNYLERRESYLIENIDNIIISDPQISLRKITSELNKLGFKISTFGVRKYKEYIDNKKREYLKREEFEFVDTNDAANKIDDFSNVIGALGSLRQVIKLAKASVLYPPNGLHTLLFGETGVGKSQLVEEIYNYAKTIRKNRNMPLITLNCADYSDNPQLIVSQLFGYSKGSFTGADKDRQGLVEKANEGILFLDEIHRLPPKGQEILFRIIDKGEFSRLGETSRIRKVNIMIIGATTENLESNLLITFRRRIPVLIEIPPLKDRPMKERLQLIYKFFSIEAAKLNCSIKLSEKILEILLFYKCTGNIGQLKSDVQVICAKAFLKLLSEKEDIIKITIKELPNHIKNQVLDISNKRDEHNLLGLNDITIVPNNKDIEKQLIKHDIGYLMKKRIDEIKKTEEGLKEKKNLVKELNTIVENYTNSIEKKYGYISKKDLKNFLGIDITQAVEYVLKEINIDEKLKQSLFNILSLHINSAVERLMAGNIIINPQLDNIKRNNKKEFEIALRLANILNEKLDITVPEDEAGFIALYLIHYIKKNRNYKERRVKVVVVTHGQVADSMLKVAQALLGINDGIAISMELSVKPREILEKVKDTITKVHEGKGVLLLVDMGSLVSFEEIISEELGVKVKAIPRVDTLMVIEAIRKASISSNTLEGVYDSILELDRMVSNSKIRKWDFRSKPKSKAIITTCITGKGTALKIKEVIKKKLGDLSCGIDIIPVGLLDGDFLEKILEIEKDYEILLIVGTVDPEYKNLIFIPFEKILDGEKLDFLLNAVKLSNNSIMKNNGGVSIKDLFDSKAIKFFDSCRSKEELIANMVDTLVHEGYVKKEFYNDVMEREEDASSYIGDNVAIPHTTRENSIIRPIIGVGILKKPLLWDDGKVNIVLMLALTPKHKNNFLKIYKLIKGTDLNQKIKKLNNGEDVIKEVLKYARRK</sequence>
<dbReference type="PANTHER" id="PTHR32071:SF38">
    <property type="entry name" value="PSP OPERON TRANSCRIPTIONAL ACTIVATOR"/>
    <property type="match status" value="1"/>
</dbReference>
<dbReference type="GO" id="GO:0016020">
    <property type="term" value="C:membrane"/>
    <property type="evidence" value="ECO:0007669"/>
    <property type="project" value="InterPro"/>
</dbReference>
<feature type="domain" description="PTS EIIA type-4" evidence="7">
    <location>
        <begin position="586"/>
        <end position="709"/>
    </location>
</feature>
<feature type="domain" description="Sigma-54 factor interaction" evidence="5">
    <location>
        <begin position="127"/>
        <end position="360"/>
    </location>
</feature>
<dbReference type="PROSITE" id="PS51094">
    <property type="entry name" value="PTS_EIIA_TYPE_2"/>
    <property type="match status" value="1"/>
</dbReference>
<dbReference type="InterPro" id="IPR002078">
    <property type="entry name" value="Sigma_54_int"/>
</dbReference>
<dbReference type="SUPFAM" id="SSF55804">
    <property type="entry name" value="Phoshotransferase/anion transport protein"/>
    <property type="match status" value="1"/>
</dbReference>
<dbReference type="AlphaFoldDB" id="A0A1T5JTP5"/>